<dbReference type="Pfam" id="PF07833">
    <property type="entry name" value="Cu_amine_oxidN1"/>
    <property type="match status" value="1"/>
</dbReference>
<sequence length="656" mass="70569">MRKALSYLLAVGLLTGAATVHGGTGHAAAAEGKLQIRDFAGDNEYVMSDGSMWTMVDGYRLVHTPGHVAQVSLESEVEFDGTGVTQDGKRIEWNIAQAPHTVNAADSGFKQAAGPYWLKTDGSVWTREGRVDSLDDVAFIGYGKRKLGALTRGGDILIENPNEYGAFKKMGTAPNAEAVRAIAVFDEKVALRYDGGEVVVYELSNFDDDGRILPVTVARDAVHIAYAPGDPTDILLVARQDGTVWRTGDYQDRWRLTEQAAGLSGIVKTVPMPDSERFYAMRSDGSWVRYDKGTVSDIEAPSVSRLDVTVSNAKPYVGDVLTVDILKTYTNGAKLKAPAAEASIRIEKPHLLRLQKDGTLKAAGVGETDVTVVSGGASKTVRISASLRNNLKDAKQTNGVVYVPAQSVLRALGGTVSVSGSSLEAKVGDTALSLKAGDANAKLNGRSIRVKNAPLADKAGMLIPASLLTEAFGAKVQWDGKWKQAVVQFGAAKMTIVSAETAGLVKKAAQGSLAKFIGRSYWVNSFQEWERFSKVTITDVVPDDTGSFVFVFKTGAGRTLKSYPMNSSFASALLTDGEYFLNYDPYKKYKWPESVWKQIKAGQVSRGMTKEQVQFAWGSPSGKSVTSANGKTIETWVYGNLDTVAFVNGKATFVMT</sequence>
<dbReference type="RefSeq" id="WP_185134961.1">
    <property type="nucleotide sequence ID" value="NZ_JACJVR010000019.1"/>
</dbReference>
<proteinExistence type="predicted"/>
<name>A0A841TZ91_9BACL</name>
<keyword evidence="4" id="KW-1185">Reference proteome</keyword>
<dbReference type="InterPro" id="IPR036582">
    <property type="entry name" value="Mao_N_sf"/>
</dbReference>
<evidence type="ECO:0000313" key="4">
    <source>
        <dbReference type="Proteomes" id="UP000553776"/>
    </source>
</evidence>
<dbReference type="AlphaFoldDB" id="A0A841TZ91"/>
<evidence type="ECO:0000259" key="2">
    <source>
        <dbReference type="Pfam" id="PF07833"/>
    </source>
</evidence>
<feature type="signal peptide" evidence="1">
    <location>
        <begin position="1"/>
        <end position="22"/>
    </location>
</feature>
<feature type="chain" id="PRO_5039564875" evidence="1">
    <location>
        <begin position="23"/>
        <end position="656"/>
    </location>
</feature>
<evidence type="ECO:0000256" key="1">
    <source>
        <dbReference type="SAM" id="SignalP"/>
    </source>
</evidence>
<keyword evidence="1" id="KW-0732">Signal</keyword>
<feature type="domain" description="Copper amine oxidase-like N-terminal" evidence="2">
    <location>
        <begin position="397"/>
        <end position="483"/>
    </location>
</feature>
<accession>A0A841TZ91</accession>
<gene>
    <name evidence="3" type="ORF">H7B90_06100</name>
</gene>
<protein>
    <submittedName>
        <fullName evidence="3">Copper amine oxidase</fullName>
    </submittedName>
</protein>
<organism evidence="3 4">
    <name type="scientific">Cohnella xylanilytica</name>
    <dbReference type="NCBI Taxonomy" id="557555"/>
    <lineage>
        <taxon>Bacteria</taxon>
        <taxon>Bacillati</taxon>
        <taxon>Bacillota</taxon>
        <taxon>Bacilli</taxon>
        <taxon>Bacillales</taxon>
        <taxon>Paenibacillaceae</taxon>
        <taxon>Cohnella</taxon>
    </lineage>
</organism>
<reference evidence="3 4" key="1">
    <citation type="submission" date="2020-08" db="EMBL/GenBank/DDBJ databases">
        <title>Cohnella phylogeny.</title>
        <authorList>
            <person name="Dunlap C."/>
        </authorList>
    </citation>
    <scope>NUCLEOTIDE SEQUENCE [LARGE SCALE GENOMIC DNA]</scope>
    <source>
        <strain evidence="3 4">DSM 25239</strain>
    </source>
</reference>
<comment type="caution">
    <text evidence="3">The sequence shown here is derived from an EMBL/GenBank/DDBJ whole genome shotgun (WGS) entry which is preliminary data.</text>
</comment>
<dbReference type="EMBL" id="JACJVR010000019">
    <property type="protein sequence ID" value="MBB6690974.1"/>
    <property type="molecule type" value="Genomic_DNA"/>
</dbReference>
<dbReference type="SUPFAM" id="SSF55383">
    <property type="entry name" value="Copper amine oxidase, domain N"/>
    <property type="match status" value="1"/>
</dbReference>
<dbReference type="InterPro" id="IPR012854">
    <property type="entry name" value="Cu_amine_oxidase-like_N"/>
</dbReference>
<evidence type="ECO:0000313" key="3">
    <source>
        <dbReference type="EMBL" id="MBB6690974.1"/>
    </source>
</evidence>
<dbReference type="Proteomes" id="UP000553776">
    <property type="component" value="Unassembled WGS sequence"/>
</dbReference>